<dbReference type="Gene3D" id="3.40.190.10">
    <property type="entry name" value="Periplasmic binding protein-like II"/>
    <property type="match status" value="2"/>
</dbReference>
<keyword evidence="6" id="KW-1185">Reference proteome</keyword>
<dbReference type="GO" id="GO:0055052">
    <property type="term" value="C:ATP-binding cassette (ABC) transporter complex, substrate-binding subunit-containing"/>
    <property type="evidence" value="ECO:0007669"/>
    <property type="project" value="TreeGrafter"/>
</dbReference>
<gene>
    <name evidence="5" type="ORF">CAFE_12550</name>
</gene>
<dbReference type="Pfam" id="PF13416">
    <property type="entry name" value="SBP_bac_8"/>
    <property type="match status" value="1"/>
</dbReference>
<evidence type="ECO:0000313" key="5">
    <source>
        <dbReference type="EMBL" id="MVB10560.1"/>
    </source>
</evidence>
<keyword evidence="3 4" id="KW-0732">Signal</keyword>
<dbReference type="PANTHER" id="PTHR30061">
    <property type="entry name" value="MALTOSE-BINDING PERIPLASMIC PROTEIN"/>
    <property type="match status" value="1"/>
</dbReference>
<organism evidence="5 6">
    <name type="scientific">Caproicibacter fermentans</name>
    <dbReference type="NCBI Taxonomy" id="2576756"/>
    <lineage>
        <taxon>Bacteria</taxon>
        <taxon>Bacillati</taxon>
        <taxon>Bacillota</taxon>
        <taxon>Clostridia</taxon>
        <taxon>Eubacteriales</taxon>
        <taxon>Acutalibacteraceae</taxon>
        <taxon>Caproicibacter</taxon>
    </lineage>
</organism>
<feature type="chain" id="PRO_5039081419" evidence="4">
    <location>
        <begin position="20"/>
        <end position="416"/>
    </location>
</feature>
<dbReference type="PROSITE" id="PS51257">
    <property type="entry name" value="PROKAR_LIPOPROTEIN"/>
    <property type="match status" value="1"/>
</dbReference>
<accession>A0A6N8HYF9</accession>
<dbReference type="Proteomes" id="UP000469440">
    <property type="component" value="Unassembled WGS sequence"/>
</dbReference>
<protein>
    <submittedName>
        <fullName evidence="5">Bacterial extracellular solute-binding protein</fullName>
    </submittedName>
</protein>
<dbReference type="PANTHER" id="PTHR30061:SF50">
    <property type="entry name" value="MALTOSE_MALTODEXTRIN-BINDING PERIPLASMIC PROTEIN"/>
    <property type="match status" value="1"/>
</dbReference>
<feature type="signal peptide" evidence="4">
    <location>
        <begin position="1"/>
        <end position="19"/>
    </location>
</feature>
<dbReference type="EMBL" id="VWXL01000045">
    <property type="protein sequence ID" value="MVB10560.1"/>
    <property type="molecule type" value="Genomic_DNA"/>
</dbReference>
<evidence type="ECO:0000256" key="4">
    <source>
        <dbReference type="SAM" id="SignalP"/>
    </source>
</evidence>
<evidence type="ECO:0000313" key="6">
    <source>
        <dbReference type="Proteomes" id="UP000469440"/>
    </source>
</evidence>
<dbReference type="GO" id="GO:0042956">
    <property type="term" value="P:maltodextrin transmembrane transport"/>
    <property type="evidence" value="ECO:0007669"/>
    <property type="project" value="TreeGrafter"/>
</dbReference>
<reference evidence="5 6" key="1">
    <citation type="submission" date="2019-09" db="EMBL/GenBank/DDBJ databases">
        <title>Genome sequence of Clostridium sp. EA1.</title>
        <authorList>
            <person name="Poehlein A."/>
            <person name="Bengelsdorf F.R."/>
            <person name="Daniel R."/>
        </authorList>
    </citation>
    <scope>NUCLEOTIDE SEQUENCE [LARGE SCALE GENOMIC DNA]</scope>
    <source>
        <strain evidence="5 6">EA1</strain>
    </source>
</reference>
<evidence type="ECO:0000256" key="1">
    <source>
        <dbReference type="ARBA" id="ARBA00008520"/>
    </source>
</evidence>
<keyword evidence="2" id="KW-0813">Transport</keyword>
<dbReference type="GO" id="GO:1901982">
    <property type="term" value="F:maltose binding"/>
    <property type="evidence" value="ECO:0007669"/>
    <property type="project" value="TreeGrafter"/>
</dbReference>
<dbReference type="RefSeq" id="WP_156990135.1">
    <property type="nucleotide sequence ID" value="NZ_VWXL01000045.1"/>
</dbReference>
<evidence type="ECO:0000256" key="2">
    <source>
        <dbReference type="ARBA" id="ARBA00022448"/>
    </source>
</evidence>
<dbReference type="OrthoDB" id="362670at2"/>
<name>A0A6N8HYF9_9FIRM</name>
<evidence type="ECO:0000256" key="3">
    <source>
        <dbReference type="ARBA" id="ARBA00022729"/>
    </source>
</evidence>
<dbReference type="SUPFAM" id="SSF53850">
    <property type="entry name" value="Periplasmic binding protein-like II"/>
    <property type="match status" value="1"/>
</dbReference>
<dbReference type="GO" id="GO:0015768">
    <property type="term" value="P:maltose transport"/>
    <property type="evidence" value="ECO:0007669"/>
    <property type="project" value="TreeGrafter"/>
</dbReference>
<dbReference type="AlphaFoldDB" id="A0A6N8HYF9"/>
<sequence>MKKVLASALSVLVMLGALAGCQQDKKAAPSAKPTESGASSAAKKDAVNLTIWYENDQKIGDALQAQLNDLSPDVKVTVQRKDKMTDSLKLVGNDPQSAPDMFFFAHDKTGLYAEMGILAPITDFISKDSLSDFIPMTLSAGTYKDTLYQLPIYFETQMFMYNKKLMSTPPKTTDDLLKFAQSNTKNGTYGFVEQHSTAYYAVSWIHAFGGYIIDKDAKPGLNLQGTVDSLKYHKQFVKYQPSDGDYNTMTALFKEGKAASTINLPNLAVDAKKAGIDVGFAPLPTVNSTGKQLSPYAGIQGVYVLKSSESGKKEAITSVLKALMKPEVGVAMSKITNDAPANNKAYSDASVSSNEIVMNLKNSADTVVPMSNVPAMDVMWSVTENMLSTVNKKGADPTTEAAKAQKNALSQIADMK</sequence>
<dbReference type="InterPro" id="IPR006059">
    <property type="entry name" value="SBP"/>
</dbReference>
<comment type="caution">
    <text evidence="5">The sequence shown here is derived from an EMBL/GenBank/DDBJ whole genome shotgun (WGS) entry which is preliminary data.</text>
</comment>
<proteinExistence type="inferred from homology"/>
<comment type="similarity">
    <text evidence="1">Belongs to the bacterial solute-binding protein 1 family.</text>
</comment>